<proteinExistence type="predicted"/>
<gene>
    <name evidence="1" type="ORF">BU16DRAFT_87482</name>
</gene>
<evidence type="ECO:0000313" key="1">
    <source>
        <dbReference type="EMBL" id="KAF2492659.1"/>
    </source>
</evidence>
<dbReference type="AlphaFoldDB" id="A0A6A6QKN2"/>
<evidence type="ECO:0000313" key="2">
    <source>
        <dbReference type="Proteomes" id="UP000799750"/>
    </source>
</evidence>
<keyword evidence="2" id="KW-1185">Reference proteome</keyword>
<reference evidence="1" key="1">
    <citation type="journal article" date="2020" name="Stud. Mycol.">
        <title>101 Dothideomycetes genomes: a test case for predicting lifestyles and emergence of pathogens.</title>
        <authorList>
            <person name="Haridas S."/>
            <person name="Albert R."/>
            <person name="Binder M."/>
            <person name="Bloem J."/>
            <person name="Labutti K."/>
            <person name="Salamov A."/>
            <person name="Andreopoulos B."/>
            <person name="Baker S."/>
            <person name="Barry K."/>
            <person name="Bills G."/>
            <person name="Bluhm B."/>
            <person name="Cannon C."/>
            <person name="Castanera R."/>
            <person name="Culley D."/>
            <person name="Daum C."/>
            <person name="Ezra D."/>
            <person name="Gonzalez J."/>
            <person name="Henrissat B."/>
            <person name="Kuo A."/>
            <person name="Liang C."/>
            <person name="Lipzen A."/>
            <person name="Lutzoni F."/>
            <person name="Magnuson J."/>
            <person name="Mondo S."/>
            <person name="Nolan M."/>
            <person name="Ohm R."/>
            <person name="Pangilinan J."/>
            <person name="Park H.-J."/>
            <person name="Ramirez L."/>
            <person name="Alfaro M."/>
            <person name="Sun H."/>
            <person name="Tritt A."/>
            <person name="Yoshinaga Y."/>
            <person name="Zwiers L.-H."/>
            <person name="Turgeon B."/>
            <person name="Goodwin S."/>
            <person name="Spatafora J."/>
            <person name="Crous P."/>
            <person name="Grigoriev I."/>
        </authorList>
    </citation>
    <scope>NUCLEOTIDE SEQUENCE</scope>
    <source>
        <strain evidence="1">CBS 269.34</strain>
    </source>
</reference>
<protein>
    <submittedName>
        <fullName evidence="1">Uncharacterized protein</fullName>
    </submittedName>
</protein>
<organism evidence="1 2">
    <name type="scientific">Lophium mytilinum</name>
    <dbReference type="NCBI Taxonomy" id="390894"/>
    <lineage>
        <taxon>Eukaryota</taxon>
        <taxon>Fungi</taxon>
        <taxon>Dikarya</taxon>
        <taxon>Ascomycota</taxon>
        <taxon>Pezizomycotina</taxon>
        <taxon>Dothideomycetes</taxon>
        <taxon>Pleosporomycetidae</taxon>
        <taxon>Mytilinidiales</taxon>
        <taxon>Mytilinidiaceae</taxon>
        <taxon>Lophium</taxon>
    </lineage>
</organism>
<sequence>MATKMADLFQGSDYLAGLWAQSILLDRCWTAPRHQGLTARTGPARWDRDPTRSTSYHAPTWSWASLPVASGVIWDHSLENYGHDDLDFIRVISSHIQRQGESAFGGIGRGAFIELDCKLLSASMVSYMFGTEDLQLLFLVTSEDRNEVDRWVVHHGIVLEQDYSLGKQAFRRVGSVSRVDEATEPLAEARIERIKIS</sequence>
<dbReference type="Proteomes" id="UP000799750">
    <property type="component" value="Unassembled WGS sequence"/>
</dbReference>
<dbReference type="EMBL" id="MU004193">
    <property type="protein sequence ID" value="KAF2492659.1"/>
    <property type="molecule type" value="Genomic_DNA"/>
</dbReference>
<accession>A0A6A6QKN2</accession>
<name>A0A6A6QKN2_9PEZI</name>